<evidence type="ECO:0000256" key="1">
    <source>
        <dbReference type="ARBA" id="ARBA00004374"/>
    </source>
</evidence>
<protein>
    <submittedName>
        <fullName evidence="10">Tom40-like porin</fullName>
    </submittedName>
</protein>
<keyword evidence="8" id="KW-0496">Mitochondrion</keyword>
<evidence type="ECO:0000256" key="8">
    <source>
        <dbReference type="ARBA" id="ARBA00023128"/>
    </source>
</evidence>
<dbReference type="VEuPathDB" id="MicrosporidiaDB:M896_060510"/>
<evidence type="ECO:0000256" key="2">
    <source>
        <dbReference type="ARBA" id="ARBA00010510"/>
    </source>
</evidence>
<dbReference type="GO" id="GO:0030150">
    <property type="term" value="P:protein import into mitochondrial matrix"/>
    <property type="evidence" value="ECO:0007669"/>
    <property type="project" value="InterPro"/>
</dbReference>
<dbReference type="PANTHER" id="PTHR10802">
    <property type="entry name" value="MITOCHONDRIAL IMPORT RECEPTOR SUBUNIT TOM40"/>
    <property type="match status" value="1"/>
</dbReference>
<dbReference type="InParanoid" id="A0A0B2UKI1"/>
<dbReference type="Proteomes" id="UP000031056">
    <property type="component" value="Unassembled WGS sequence"/>
</dbReference>
<keyword evidence="5" id="KW-0812">Transmembrane</keyword>
<evidence type="ECO:0000313" key="11">
    <source>
        <dbReference type="Proteomes" id="UP000031056"/>
    </source>
</evidence>
<evidence type="ECO:0000256" key="6">
    <source>
        <dbReference type="ARBA" id="ARBA00022787"/>
    </source>
</evidence>
<dbReference type="InterPro" id="IPR027246">
    <property type="entry name" value="Porin_Euk/Tom40"/>
</dbReference>
<keyword evidence="6" id="KW-1000">Mitochondrion outer membrane</keyword>
<dbReference type="GeneID" id="26261922"/>
<dbReference type="Gene3D" id="2.40.160.10">
    <property type="entry name" value="Porin"/>
    <property type="match status" value="1"/>
</dbReference>
<evidence type="ECO:0000256" key="9">
    <source>
        <dbReference type="ARBA" id="ARBA00023136"/>
    </source>
</evidence>
<evidence type="ECO:0000256" key="5">
    <source>
        <dbReference type="ARBA" id="ARBA00022692"/>
    </source>
</evidence>
<keyword evidence="3" id="KW-0813">Transport</keyword>
<dbReference type="GO" id="GO:0008320">
    <property type="term" value="F:protein transmembrane transporter activity"/>
    <property type="evidence" value="ECO:0007669"/>
    <property type="project" value="InterPro"/>
</dbReference>
<comment type="subcellular location">
    <subcellularLocation>
        <location evidence="1">Mitochondrion outer membrane</location>
        <topology evidence="1">Multi-pass membrane protein</topology>
    </subcellularLocation>
</comment>
<dbReference type="EMBL" id="JOKQ01000006">
    <property type="protein sequence ID" value="KHN69552.1"/>
    <property type="molecule type" value="Genomic_DNA"/>
</dbReference>
<dbReference type="GO" id="GO:0005741">
    <property type="term" value="C:mitochondrial outer membrane"/>
    <property type="evidence" value="ECO:0007669"/>
    <property type="project" value="UniProtKB-SubCell"/>
</dbReference>
<dbReference type="HOGENOM" id="CLU_086429_0_0_1"/>
<dbReference type="InterPro" id="IPR023614">
    <property type="entry name" value="Porin_dom_sf"/>
</dbReference>
<accession>A0A0B2UKI1</accession>
<name>A0A0B2UKI1_9MICR</name>
<keyword evidence="7" id="KW-0653">Protein transport</keyword>
<dbReference type="RefSeq" id="XP_014563594.1">
    <property type="nucleotide sequence ID" value="XM_014708108.1"/>
</dbReference>
<evidence type="ECO:0000313" key="10">
    <source>
        <dbReference type="EMBL" id="KHN69552.1"/>
    </source>
</evidence>
<dbReference type="Pfam" id="PF01459">
    <property type="entry name" value="Porin_3"/>
    <property type="match status" value="1"/>
</dbReference>
<dbReference type="STRING" id="1354746.A0A0B2UKI1"/>
<comment type="caution">
    <text evidence="10">The sequence shown here is derived from an EMBL/GenBank/DDBJ whole genome shotgun (WGS) entry which is preliminary data.</text>
</comment>
<gene>
    <name evidence="10" type="ORF">M896_060510</name>
</gene>
<sequence>MMWVSSVVTGIRNIFSGSESNVSFDSYNAEASEISTLQVCGGVKAEVSKLLSPCLQVSRIDFFDGNVHMSQMFGALSLKNSLIQFGMDNEGSMRLRAVHTIGGVIGKIHTIVSGSREVFSQVQVDMRSKASSIGLKMISPALKGSQLICVANVLQQFGSVCVGMEMIKTNNEVGISACGRYESNKGIFCVGLQQFTALSMSYYHRFNKMFDAGAEVHMPRGDPISGAVGCRLVTPKAQVRASFNSNMMLGIALEERVIEGLSLNANLQVGKSGCTHGLGFSLEF</sequence>
<keyword evidence="9" id="KW-0472">Membrane</keyword>
<evidence type="ECO:0000256" key="4">
    <source>
        <dbReference type="ARBA" id="ARBA00022452"/>
    </source>
</evidence>
<organism evidence="10 11">
    <name type="scientific">Ordospora colligata OC4</name>
    <dbReference type="NCBI Taxonomy" id="1354746"/>
    <lineage>
        <taxon>Eukaryota</taxon>
        <taxon>Fungi</taxon>
        <taxon>Fungi incertae sedis</taxon>
        <taxon>Microsporidia</taxon>
        <taxon>Ordosporidae</taxon>
        <taxon>Ordospora</taxon>
    </lineage>
</organism>
<dbReference type="AlphaFoldDB" id="A0A0B2UKI1"/>
<evidence type="ECO:0000256" key="7">
    <source>
        <dbReference type="ARBA" id="ARBA00022927"/>
    </source>
</evidence>
<comment type="similarity">
    <text evidence="2">Belongs to the Tom40 family.</text>
</comment>
<keyword evidence="4" id="KW-1134">Transmembrane beta strand</keyword>
<dbReference type="InterPro" id="IPR037930">
    <property type="entry name" value="Tom40"/>
</dbReference>
<proteinExistence type="inferred from homology"/>
<reference evidence="10 11" key="1">
    <citation type="journal article" date="2014" name="MBio">
        <title>The Ordospora colligata genome; evolution of extreme reduction in microsporidia and host-to-parasite horizontal gene transfer.</title>
        <authorList>
            <person name="Pombert J.-F."/>
            <person name="Haag K.L."/>
            <person name="Beidas S."/>
            <person name="Ebert D."/>
            <person name="Keeling P.J."/>
        </authorList>
    </citation>
    <scope>NUCLEOTIDE SEQUENCE [LARGE SCALE GENOMIC DNA]</scope>
    <source>
        <strain evidence="10 11">OC4</strain>
    </source>
</reference>
<keyword evidence="11" id="KW-1185">Reference proteome</keyword>
<evidence type="ECO:0000256" key="3">
    <source>
        <dbReference type="ARBA" id="ARBA00022448"/>
    </source>
</evidence>
<dbReference type="OrthoDB" id="19656at2759"/>